<keyword evidence="2" id="KW-1133">Transmembrane helix</keyword>
<name>A0A2M7H2G2_9BACT</name>
<dbReference type="PROSITE" id="PS51257">
    <property type="entry name" value="PROKAR_LIPOPROTEIN"/>
    <property type="match status" value="1"/>
</dbReference>
<organism evidence="3 4">
    <name type="scientific">Candidatus Kerfeldbacteria bacterium CG15_BIG_FIL_POST_REV_8_21_14_020_45_12</name>
    <dbReference type="NCBI Taxonomy" id="2014247"/>
    <lineage>
        <taxon>Bacteria</taxon>
        <taxon>Candidatus Kerfeldiibacteriota</taxon>
    </lineage>
</organism>
<protein>
    <submittedName>
        <fullName evidence="3">Uncharacterized protein</fullName>
    </submittedName>
</protein>
<dbReference type="AlphaFoldDB" id="A0A2M7H2G2"/>
<gene>
    <name evidence="3" type="ORF">COW24_05440</name>
</gene>
<comment type="caution">
    <text evidence="3">The sequence shown here is derived from an EMBL/GenBank/DDBJ whole genome shotgun (WGS) entry which is preliminary data.</text>
</comment>
<feature type="region of interest" description="Disordered" evidence="1">
    <location>
        <begin position="61"/>
        <end position="104"/>
    </location>
</feature>
<accession>A0A2M7H2G2</accession>
<proteinExistence type="predicted"/>
<feature type="compositionally biased region" description="Acidic residues" evidence="1">
    <location>
        <begin position="71"/>
        <end position="93"/>
    </location>
</feature>
<keyword evidence="2" id="KW-0472">Membrane</keyword>
<dbReference type="EMBL" id="PFGC01000054">
    <property type="protein sequence ID" value="PIW36432.1"/>
    <property type="molecule type" value="Genomic_DNA"/>
</dbReference>
<sequence length="150" mass="15873">MAKERSTDQSSGNGKRPNRKINPLVIAVLAAACLLAAILIMLVSVQDADDDLDPAVATVANRAQGETQKMEDDDLADNEVIDDADGNEGEEVNDNNPSQDVSGVSWLTKPELTDSLNAFNDADGSATYYKVGDTEEGGKIVAAQFQSMGI</sequence>
<dbReference type="Proteomes" id="UP000230292">
    <property type="component" value="Unassembled WGS sequence"/>
</dbReference>
<feature type="non-terminal residue" evidence="3">
    <location>
        <position position="150"/>
    </location>
</feature>
<evidence type="ECO:0000256" key="1">
    <source>
        <dbReference type="SAM" id="MobiDB-lite"/>
    </source>
</evidence>
<evidence type="ECO:0000256" key="2">
    <source>
        <dbReference type="SAM" id="Phobius"/>
    </source>
</evidence>
<reference evidence="3 4" key="1">
    <citation type="submission" date="2017-09" db="EMBL/GenBank/DDBJ databases">
        <title>Depth-based differentiation of microbial function through sediment-hosted aquifers and enrichment of novel symbionts in the deep terrestrial subsurface.</title>
        <authorList>
            <person name="Probst A.J."/>
            <person name="Ladd B."/>
            <person name="Jarett J.K."/>
            <person name="Geller-Mcgrath D.E."/>
            <person name="Sieber C.M."/>
            <person name="Emerson J.B."/>
            <person name="Anantharaman K."/>
            <person name="Thomas B.C."/>
            <person name="Malmstrom R."/>
            <person name="Stieglmeier M."/>
            <person name="Klingl A."/>
            <person name="Woyke T."/>
            <person name="Ryan C.M."/>
            <person name="Banfield J.F."/>
        </authorList>
    </citation>
    <scope>NUCLEOTIDE SEQUENCE [LARGE SCALE GENOMIC DNA]</scope>
    <source>
        <strain evidence="3">CG15_BIG_FIL_POST_REV_8_21_14_020_45_12</strain>
    </source>
</reference>
<evidence type="ECO:0000313" key="3">
    <source>
        <dbReference type="EMBL" id="PIW36432.1"/>
    </source>
</evidence>
<feature type="transmembrane region" description="Helical" evidence="2">
    <location>
        <begin position="21"/>
        <end position="43"/>
    </location>
</feature>
<evidence type="ECO:0000313" key="4">
    <source>
        <dbReference type="Proteomes" id="UP000230292"/>
    </source>
</evidence>
<keyword evidence="2" id="KW-0812">Transmembrane</keyword>